<feature type="site" description="Participates in a stacking interaction with the thymidine ring of dTDP-4-oxo-6-deoxyglucose" evidence="6">
    <location>
        <position position="138"/>
    </location>
</feature>
<comment type="function">
    <text evidence="2 7">Catalyzes the epimerization of the C3' and C5'positions of dTDP-6-deoxy-D-xylo-4-hexulose, forming dTDP-6-deoxy-L-lyxo-4-hexulose.</text>
</comment>
<evidence type="ECO:0000313" key="9">
    <source>
        <dbReference type="Proteomes" id="UP000319255"/>
    </source>
</evidence>
<name>A0A501WRL3_9RHOB</name>
<accession>A0A501WRL3</accession>
<keyword evidence="9" id="KW-1185">Reference proteome</keyword>
<dbReference type="CDD" id="cd00438">
    <property type="entry name" value="cupin_RmlC"/>
    <property type="match status" value="1"/>
</dbReference>
<evidence type="ECO:0000256" key="7">
    <source>
        <dbReference type="RuleBase" id="RU364069"/>
    </source>
</evidence>
<dbReference type="NCBIfam" id="TIGR01221">
    <property type="entry name" value="rmlC"/>
    <property type="match status" value="1"/>
</dbReference>
<evidence type="ECO:0000256" key="2">
    <source>
        <dbReference type="ARBA" id="ARBA00001997"/>
    </source>
</evidence>
<dbReference type="OrthoDB" id="9800680at2"/>
<dbReference type="RefSeq" id="WP_140455472.1">
    <property type="nucleotide sequence ID" value="NZ_VFRP01000022.1"/>
</dbReference>
<dbReference type="GO" id="GO:0000271">
    <property type="term" value="P:polysaccharide biosynthetic process"/>
    <property type="evidence" value="ECO:0007669"/>
    <property type="project" value="TreeGrafter"/>
</dbReference>
<dbReference type="Pfam" id="PF00908">
    <property type="entry name" value="dTDP_sugar_isom"/>
    <property type="match status" value="1"/>
</dbReference>
<evidence type="ECO:0000256" key="4">
    <source>
        <dbReference type="ARBA" id="ARBA00019595"/>
    </source>
</evidence>
<comment type="catalytic activity">
    <reaction evidence="1 7">
        <text>dTDP-4-dehydro-6-deoxy-alpha-D-glucose = dTDP-4-dehydro-beta-L-rhamnose</text>
        <dbReference type="Rhea" id="RHEA:16969"/>
        <dbReference type="ChEBI" id="CHEBI:57649"/>
        <dbReference type="ChEBI" id="CHEBI:62830"/>
        <dbReference type="EC" id="5.1.3.13"/>
    </reaction>
</comment>
<evidence type="ECO:0000256" key="3">
    <source>
        <dbReference type="ARBA" id="ARBA00012098"/>
    </source>
</evidence>
<dbReference type="EC" id="5.1.3.13" evidence="3 7"/>
<dbReference type="SUPFAM" id="SSF51182">
    <property type="entry name" value="RmlC-like cupins"/>
    <property type="match status" value="1"/>
</dbReference>
<feature type="active site" description="Proton donor" evidence="5">
    <location>
        <position position="132"/>
    </location>
</feature>
<dbReference type="GO" id="GO:0019305">
    <property type="term" value="P:dTDP-rhamnose biosynthetic process"/>
    <property type="evidence" value="ECO:0007669"/>
    <property type="project" value="UniProtKB-UniRule"/>
</dbReference>
<comment type="similarity">
    <text evidence="7">Belongs to the dTDP-4-dehydrorhamnose 3,5-epimerase family.</text>
</comment>
<dbReference type="PANTHER" id="PTHR21047:SF2">
    <property type="entry name" value="THYMIDINE DIPHOSPHO-4-KETO-RHAMNOSE 3,5-EPIMERASE"/>
    <property type="match status" value="1"/>
</dbReference>
<evidence type="ECO:0000256" key="5">
    <source>
        <dbReference type="PIRSR" id="PIRSR600888-1"/>
    </source>
</evidence>
<sequence>MIFHETGLADARLIEQERHVDDRGHFARVACAGEFARAGIEADYPQASVSHNTRAGTLRGMHFQRPPHAEAKVVRATRGAVFDVIIDLRPGSPTFRRWQGFELSAGNGRMLYIPKGFAHGFQTLEDETDVLYLITPAFVPGHGDGVRFDDPAFAIDWPLPVSVIAEKDRIWPLFGG</sequence>
<dbReference type="Proteomes" id="UP000319255">
    <property type="component" value="Unassembled WGS sequence"/>
</dbReference>
<dbReference type="GO" id="GO:0005829">
    <property type="term" value="C:cytosol"/>
    <property type="evidence" value="ECO:0007669"/>
    <property type="project" value="TreeGrafter"/>
</dbReference>
<dbReference type="PANTHER" id="PTHR21047">
    <property type="entry name" value="DTDP-6-DEOXY-D-GLUCOSE-3,5 EPIMERASE"/>
    <property type="match status" value="1"/>
</dbReference>
<keyword evidence="7 8" id="KW-0413">Isomerase</keyword>
<dbReference type="Gene3D" id="2.60.120.10">
    <property type="entry name" value="Jelly Rolls"/>
    <property type="match status" value="1"/>
</dbReference>
<reference evidence="8 9" key="1">
    <citation type="submission" date="2019-06" db="EMBL/GenBank/DDBJ databases">
        <title>A novel bacterium of genus Amaricoccus, isolated from marine sediment.</title>
        <authorList>
            <person name="Huang H."/>
            <person name="Mo K."/>
            <person name="Hu Y."/>
        </authorList>
    </citation>
    <scope>NUCLEOTIDE SEQUENCE [LARGE SCALE GENOMIC DNA]</scope>
    <source>
        <strain evidence="8 9">HB172011</strain>
    </source>
</reference>
<dbReference type="GO" id="GO:0008830">
    <property type="term" value="F:dTDP-4-dehydrorhamnose 3,5-epimerase activity"/>
    <property type="evidence" value="ECO:0007669"/>
    <property type="project" value="UniProtKB-UniRule"/>
</dbReference>
<evidence type="ECO:0000256" key="1">
    <source>
        <dbReference type="ARBA" id="ARBA00001298"/>
    </source>
</evidence>
<protein>
    <recommendedName>
        <fullName evidence="4 7">dTDP-4-dehydrorhamnose 3,5-epimerase</fullName>
        <ecNumber evidence="3 7">5.1.3.13</ecNumber>
    </recommendedName>
    <alternativeName>
        <fullName evidence="7">Thymidine diphospho-4-keto-rhamnose 3,5-epimerase</fullName>
    </alternativeName>
</protein>
<comment type="pathway">
    <text evidence="7">Carbohydrate biosynthesis; dTDP-L-rhamnose biosynthesis.</text>
</comment>
<comment type="caution">
    <text evidence="8">The sequence shown here is derived from an EMBL/GenBank/DDBJ whole genome shotgun (WGS) entry which is preliminary data.</text>
</comment>
<feature type="active site" description="Proton acceptor" evidence="5">
    <location>
        <position position="62"/>
    </location>
</feature>
<dbReference type="InterPro" id="IPR011051">
    <property type="entry name" value="RmlC_Cupin_sf"/>
</dbReference>
<dbReference type="UniPathway" id="UPA00124"/>
<proteinExistence type="inferred from homology"/>
<organism evidence="8 9">
    <name type="scientific">Amaricoccus solimangrovi</name>
    <dbReference type="NCBI Taxonomy" id="2589815"/>
    <lineage>
        <taxon>Bacteria</taxon>
        <taxon>Pseudomonadati</taxon>
        <taxon>Pseudomonadota</taxon>
        <taxon>Alphaproteobacteria</taxon>
        <taxon>Rhodobacterales</taxon>
        <taxon>Paracoccaceae</taxon>
        <taxon>Amaricoccus</taxon>
    </lineage>
</organism>
<evidence type="ECO:0000256" key="6">
    <source>
        <dbReference type="PIRSR" id="PIRSR600888-3"/>
    </source>
</evidence>
<evidence type="ECO:0000313" key="8">
    <source>
        <dbReference type="EMBL" id="TPE48406.1"/>
    </source>
</evidence>
<gene>
    <name evidence="8" type="primary">rfbC</name>
    <name evidence="8" type="ORF">FJM51_17730</name>
</gene>
<comment type="subunit">
    <text evidence="7">Homodimer.</text>
</comment>
<dbReference type="InterPro" id="IPR000888">
    <property type="entry name" value="RmlC-like"/>
</dbReference>
<dbReference type="EMBL" id="VFRP01000022">
    <property type="protein sequence ID" value="TPE48406.1"/>
    <property type="molecule type" value="Genomic_DNA"/>
</dbReference>
<dbReference type="AlphaFoldDB" id="A0A501WRL3"/>
<dbReference type="InterPro" id="IPR014710">
    <property type="entry name" value="RmlC-like_jellyroll"/>
</dbReference>